<feature type="compositionally biased region" description="Polar residues" evidence="8">
    <location>
        <begin position="27"/>
        <end position="40"/>
    </location>
</feature>
<dbReference type="FunFam" id="1.10.287.1130:FF:000002">
    <property type="entry name" value="cx9C motif-containing protein 4 isoform X2"/>
    <property type="match status" value="1"/>
</dbReference>
<dbReference type="PANTHER" id="PTHR15590">
    <property type="entry name" value="CX9C MOTIF-CONTAINING PROTEIN 4"/>
    <property type="match status" value="1"/>
</dbReference>
<dbReference type="SUPFAM" id="SSF47072">
    <property type="entry name" value="Cysteine alpha-hairpin motif"/>
    <property type="match status" value="1"/>
</dbReference>
<evidence type="ECO:0000256" key="1">
    <source>
        <dbReference type="ARBA" id="ARBA00004173"/>
    </source>
</evidence>
<dbReference type="InParanoid" id="A0A7N4NLQ1"/>
<feature type="region of interest" description="Disordered" evidence="8">
    <location>
        <begin position="1"/>
        <end position="40"/>
    </location>
</feature>
<keyword evidence="3" id="KW-0496">Mitochondrion</keyword>
<dbReference type="Ensembl" id="ENSSHAT00000051545.1">
    <property type="protein sequence ID" value="ENSSHAP00000025271.1"/>
    <property type="gene ID" value="ENSSHAG00000031991.1"/>
</dbReference>
<evidence type="ECO:0000256" key="4">
    <source>
        <dbReference type="ARBA" id="ARBA00023157"/>
    </source>
</evidence>
<evidence type="ECO:0000256" key="8">
    <source>
        <dbReference type="SAM" id="MobiDB-lite"/>
    </source>
</evidence>
<keyword evidence="10" id="KW-1185">Reference proteome</keyword>
<dbReference type="GeneTree" id="ENSGT00390000012647"/>
<organism evidence="9 10">
    <name type="scientific">Sarcophilus harrisii</name>
    <name type="common">Tasmanian devil</name>
    <name type="synonym">Sarcophilus laniarius</name>
    <dbReference type="NCBI Taxonomy" id="9305"/>
    <lineage>
        <taxon>Eukaryota</taxon>
        <taxon>Metazoa</taxon>
        <taxon>Chordata</taxon>
        <taxon>Craniata</taxon>
        <taxon>Vertebrata</taxon>
        <taxon>Euteleostomi</taxon>
        <taxon>Mammalia</taxon>
        <taxon>Metatheria</taxon>
        <taxon>Dasyuromorphia</taxon>
        <taxon>Dasyuridae</taxon>
        <taxon>Sarcophilus</taxon>
    </lineage>
</organism>
<evidence type="ECO:0000313" key="10">
    <source>
        <dbReference type="Proteomes" id="UP000007648"/>
    </source>
</evidence>
<gene>
    <name evidence="9" type="primary">CMC4</name>
</gene>
<evidence type="ECO:0000256" key="7">
    <source>
        <dbReference type="PIRSR" id="PIRSR627179-50"/>
    </source>
</evidence>
<evidence type="ECO:0000313" key="9">
    <source>
        <dbReference type="Ensembl" id="ENSSHAP00000025271.1"/>
    </source>
</evidence>
<evidence type="ECO:0000256" key="5">
    <source>
        <dbReference type="ARBA" id="ARBA00071585"/>
    </source>
</evidence>
<proteinExistence type="inferred from homology"/>
<reference evidence="9" key="2">
    <citation type="submission" date="2025-08" db="UniProtKB">
        <authorList>
            <consortium name="Ensembl"/>
        </authorList>
    </citation>
    <scope>IDENTIFICATION</scope>
</reference>
<dbReference type="AlphaFoldDB" id="A0A7N4NLQ1"/>
<dbReference type="InterPro" id="IPR027179">
    <property type="entry name" value="CMC4"/>
</dbReference>
<dbReference type="Proteomes" id="UP000007648">
    <property type="component" value="Unassembled WGS sequence"/>
</dbReference>
<dbReference type="Pfam" id="PF08991">
    <property type="entry name" value="CMC4"/>
    <property type="match status" value="1"/>
</dbReference>
<evidence type="ECO:0000256" key="2">
    <source>
        <dbReference type="ARBA" id="ARBA00009858"/>
    </source>
</evidence>
<evidence type="ECO:0000256" key="6">
    <source>
        <dbReference type="ARBA" id="ARBA00080130"/>
    </source>
</evidence>
<reference evidence="9 10" key="1">
    <citation type="journal article" date="2011" name="Proc. Natl. Acad. Sci. U.S.A.">
        <title>Genetic diversity and population structure of the endangered marsupial Sarcophilus harrisii (Tasmanian devil).</title>
        <authorList>
            <person name="Miller W."/>
            <person name="Hayes V.M."/>
            <person name="Ratan A."/>
            <person name="Petersen D.C."/>
            <person name="Wittekindt N.E."/>
            <person name="Miller J."/>
            <person name="Walenz B."/>
            <person name="Knight J."/>
            <person name="Qi J."/>
            <person name="Zhao F."/>
            <person name="Wang Q."/>
            <person name="Bedoya-Reina O.C."/>
            <person name="Katiyar N."/>
            <person name="Tomsho L.P."/>
            <person name="Kasson L.M."/>
            <person name="Hardie R.A."/>
            <person name="Woodbridge P."/>
            <person name="Tindall E.A."/>
            <person name="Bertelsen M.F."/>
            <person name="Dixon D."/>
            <person name="Pyecroft S."/>
            <person name="Helgen K.M."/>
            <person name="Lesk A.M."/>
            <person name="Pringle T.H."/>
            <person name="Patterson N."/>
            <person name="Zhang Y."/>
            <person name="Kreiss A."/>
            <person name="Woods G.M."/>
            <person name="Jones M.E."/>
            <person name="Schuster S.C."/>
        </authorList>
    </citation>
    <scope>NUCLEOTIDE SEQUENCE [LARGE SCALE GENOMIC DNA]</scope>
</reference>
<dbReference type="GO" id="GO:0005758">
    <property type="term" value="C:mitochondrial intermembrane space"/>
    <property type="evidence" value="ECO:0007669"/>
    <property type="project" value="TreeGrafter"/>
</dbReference>
<sequence>PAPFITEALACPTRHSPPSARAAGRDPQSSLSRQSGSTASVTVRLCRPLATRFGFLSSSRVSARIGGAASHPAVLMDMSQKDPCQKQACEIQKCLQANNYMESKCEAVIQELRRCCAQYPKGRSVVCSGFEKEDEERQKLKSASQ</sequence>
<evidence type="ECO:0000256" key="3">
    <source>
        <dbReference type="ARBA" id="ARBA00023128"/>
    </source>
</evidence>
<accession>A0A7N4NLQ1</accession>
<dbReference type="PROSITE" id="PS51808">
    <property type="entry name" value="CHCH"/>
    <property type="match status" value="1"/>
</dbReference>
<dbReference type="PANTHER" id="PTHR15590:SF0">
    <property type="entry name" value="CX9C MOTIF-CONTAINING PROTEIN 4"/>
    <property type="match status" value="1"/>
</dbReference>
<feature type="disulfide bond" evidence="7">
    <location>
        <begin position="94"/>
        <end position="105"/>
    </location>
</feature>
<dbReference type="InterPro" id="IPR009069">
    <property type="entry name" value="Cys_alpha_HP_mot_SF"/>
</dbReference>
<comment type="subcellular location">
    <subcellularLocation>
        <location evidence="1">Mitochondrion</location>
    </subcellularLocation>
</comment>
<name>A0A7N4NLQ1_SARHA</name>
<comment type="similarity">
    <text evidence="2">Belongs to the CMC4 family.</text>
</comment>
<reference evidence="9" key="3">
    <citation type="submission" date="2025-09" db="UniProtKB">
        <authorList>
            <consortium name="Ensembl"/>
        </authorList>
    </citation>
    <scope>IDENTIFICATION</scope>
</reference>
<keyword evidence="4 7" id="KW-1015">Disulfide bond</keyword>
<protein>
    <recommendedName>
        <fullName evidence="5">Cx9C motif-containing protein 4</fullName>
    </recommendedName>
    <alternativeName>
        <fullName evidence="6">Mature T-cell proliferation 1 neighbor protein</fullName>
    </alternativeName>
</protein>
<feature type="disulfide bond" evidence="7">
    <location>
        <begin position="84"/>
        <end position="115"/>
    </location>
</feature>
<dbReference type="Gene3D" id="1.10.287.1130">
    <property type="entry name" value="CytochromE C oxidase copper chaperone"/>
    <property type="match status" value="1"/>
</dbReference>
<feature type="disulfide bond" evidence="7">
    <location>
        <begin position="116"/>
        <end position="127"/>
    </location>
</feature>